<sequence>MDKQLRYSSHIRLEDFGEQSQQALLRSSILMIGAGGLGSIASLYLTTSGIGQITIVDFDTIDESNLPRQILFKADDLGQNKALITKQRLMEYNSDAVINSIDKKLSEDEMNKLISQVDIVVDATDNLESRLMINKICFNLKRPLIVGAAIRYEGHILTLNNGKDQNSCLNCLYSSSDENLEDCQGNGIMSPVAGIIGSMMANECIKTLIGIGNNKENIISIFDLKNNIYKKINVPKNSKCSVCS</sequence>
<dbReference type="InterPro" id="IPR035985">
    <property type="entry name" value="Ubiquitin-activating_enz"/>
</dbReference>
<dbReference type="FunFam" id="3.40.50.720:FF:000080">
    <property type="entry name" value="Thiazole biosynthesis adenylyltransferase ThiF"/>
    <property type="match status" value="1"/>
</dbReference>
<dbReference type="GO" id="GO:0008146">
    <property type="term" value="F:sulfotransferase activity"/>
    <property type="evidence" value="ECO:0007669"/>
    <property type="project" value="TreeGrafter"/>
</dbReference>
<dbReference type="GO" id="GO:0005829">
    <property type="term" value="C:cytosol"/>
    <property type="evidence" value="ECO:0007669"/>
    <property type="project" value="TreeGrafter"/>
</dbReference>
<dbReference type="GO" id="GO:0016779">
    <property type="term" value="F:nucleotidyltransferase activity"/>
    <property type="evidence" value="ECO:0007669"/>
    <property type="project" value="TreeGrafter"/>
</dbReference>
<dbReference type="InterPro" id="IPR045886">
    <property type="entry name" value="ThiF/MoeB/HesA"/>
</dbReference>
<proteinExistence type="inferred from homology"/>
<organism evidence="3">
    <name type="scientific">marine metagenome</name>
    <dbReference type="NCBI Taxonomy" id="408172"/>
    <lineage>
        <taxon>unclassified sequences</taxon>
        <taxon>metagenomes</taxon>
        <taxon>ecological metagenomes</taxon>
    </lineage>
</organism>
<evidence type="ECO:0000313" key="3">
    <source>
        <dbReference type="EMBL" id="SUZ47376.1"/>
    </source>
</evidence>
<dbReference type="AlphaFoldDB" id="A0A381MYI0"/>
<reference evidence="3" key="1">
    <citation type="submission" date="2018-05" db="EMBL/GenBank/DDBJ databases">
        <authorList>
            <person name="Lanie J.A."/>
            <person name="Ng W.-L."/>
            <person name="Kazmierczak K.M."/>
            <person name="Andrzejewski T.M."/>
            <person name="Davidsen T.M."/>
            <person name="Wayne K.J."/>
            <person name="Tettelin H."/>
            <person name="Glass J.I."/>
            <person name="Rusch D."/>
            <person name="Podicherti R."/>
            <person name="Tsui H.-C.T."/>
            <person name="Winkler M.E."/>
        </authorList>
    </citation>
    <scope>NUCLEOTIDE SEQUENCE</scope>
</reference>
<dbReference type="PANTHER" id="PTHR10953:SF102">
    <property type="entry name" value="ADENYLYLTRANSFERASE AND SULFURTRANSFERASE MOCS3"/>
    <property type="match status" value="1"/>
</dbReference>
<dbReference type="GO" id="GO:0008641">
    <property type="term" value="F:ubiquitin-like modifier activating enzyme activity"/>
    <property type="evidence" value="ECO:0007669"/>
    <property type="project" value="InterPro"/>
</dbReference>
<evidence type="ECO:0000256" key="1">
    <source>
        <dbReference type="ARBA" id="ARBA00009919"/>
    </source>
</evidence>
<dbReference type="EMBL" id="UINC01000012">
    <property type="protein sequence ID" value="SUZ47376.1"/>
    <property type="molecule type" value="Genomic_DNA"/>
</dbReference>
<name>A0A381MYI0_9ZZZZ</name>
<dbReference type="InterPro" id="IPR000594">
    <property type="entry name" value="ThiF_NAD_FAD-bd"/>
</dbReference>
<protein>
    <recommendedName>
        <fullName evidence="2">THIF-type NAD/FAD binding fold domain-containing protein</fullName>
    </recommendedName>
</protein>
<dbReference type="CDD" id="cd00757">
    <property type="entry name" value="ThiF_MoeB_HesA_family"/>
    <property type="match status" value="1"/>
</dbReference>
<accession>A0A381MYI0</accession>
<dbReference type="GO" id="GO:0004792">
    <property type="term" value="F:thiosulfate-cyanide sulfurtransferase activity"/>
    <property type="evidence" value="ECO:0007669"/>
    <property type="project" value="TreeGrafter"/>
</dbReference>
<dbReference type="Pfam" id="PF00899">
    <property type="entry name" value="ThiF"/>
    <property type="match status" value="1"/>
</dbReference>
<feature type="domain" description="THIF-type NAD/FAD binding fold" evidence="2">
    <location>
        <begin position="7"/>
        <end position="242"/>
    </location>
</feature>
<comment type="similarity">
    <text evidence="1">Belongs to the HesA/MoeB/ThiF family.</text>
</comment>
<evidence type="ECO:0000259" key="2">
    <source>
        <dbReference type="Pfam" id="PF00899"/>
    </source>
</evidence>
<gene>
    <name evidence="3" type="ORF">METZ01_LOCUS230</name>
</gene>
<dbReference type="Gene3D" id="3.40.50.720">
    <property type="entry name" value="NAD(P)-binding Rossmann-like Domain"/>
    <property type="match status" value="1"/>
</dbReference>
<dbReference type="PANTHER" id="PTHR10953">
    <property type="entry name" value="UBIQUITIN-ACTIVATING ENZYME E1"/>
    <property type="match status" value="1"/>
</dbReference>
<dbReference type="SUPFAM" id="SSF69572">
    <property type="entry name" value="Activating enzymes of the ubiquitin-like proteins"/>
    <property type="match status" value="1"/>
</dbReference>